<gene>
    <name evidence="10" type="ORF">B0A52_03012</name>
</gene>
<feature type="transmembrane region" description="Helical" evidence="7">
    <location>
        <begin position="723"/>
        <end position="745"/>
    </location>
</feature>
<evidence type="ECO:0000256" key="4">
    <source>
        <dbReference type="ARBA" id="ARBA00022692"/>
    </source>
</evidence>
<evidence type="ECO:0000313" key="11">
    <source>
        <dbReference type="Proteomes" id="UP000288859"/>
    </source>
</evidence>
<dbReference type="Pfam" id="PF07690">
    <property type="entry name" value="MFS_1"/>
    <property type="match status" value="1"/>
</dbReference>
<dbReference type="EMBL" id="NAJM01000008">
    <property type="protein sequence ID" value="RVX73370.1"/>
    <property type="molecule type" value="Genomic_DNA"/>
</dbReference>
<feature type="transmembrane region" description="Helical" evidence="7">
    <location>
        <begin position="757"/>
        <end position="780"/>
    </location>
</feature>
<dbReference type="Gene3D" id="1.20.1250.20">
    <property type="entry name" value="MFS general substrate transporter like domains"/>
    <property type="match status" value="2"/>
</dbReference>
<dbReference type="InterPro" id="IPR036188">
    <property type="entry name" value="FAD/NAD-bd_sf"/>
</dbReference>
<feature type="transmembrane region" description="Helical" evidence="7">
    <location>
        <begin position="553"/>
        <end position="573"/>
    </location>
</feature>
<dbReference type="InterPro" id="IPR011701">
    <property type="entry name" value="MFS"/>
</dbReference>
<protein>
    <recommendedName>
        <fullName evidence="9">FAD/NAD(P)-binding domain-containing protein</fullName>
    </recommendedName>
</protein>
<evidence type="ECO:0000256" key="2">
    <source>
        <dbReference type="ARBA" id="ARBA00006727"/>
    </source>
</evidence>
<dbReference type="InterPro" id="IPR023753">
    <property type="entry name" value="FAD/NAD-binding_dom"/>
</dbReference>
<feature type="transmembrane region" description="Helical" evidence="7">
    <location>
        <begin position="686"/>
        <end position="711"/>
    </location>
</feature>
<dbReference type="PANTHER" id="PTHR11360:SF224">
    <property type="entry name" value="MAJOR FACILITATOR SUPERFAMILY (MFS) PROFILE DOMAIN-CONTAINING PROTEIN-RELATED"/>
    <property type="match status" value="1"/>
</dbReference>
<dbReference type="PANTHER" id="PTHR11360">
    <property type="entry name" value="MONOCARBOXYLATE TRANSPORTER"/>
    <property type="match status" value="1"/>
</dbReference>
<keyword evidence="5 7" id="KW-1133">Transmembrane helix</keyword>
<feature type="chain" id="PRO_5019509506" description="FAD/NAD(P)-binding domain-containing protein" evidence="8">
    <location>
        <begin position="23"/>
        <end position="786"/>
    </location>
</feature>
<dbReference type="AlphaFoldDB" id="A0A438NCL7"/>
<dbReference type="VEuPathDB" id="FungiDB:PV10_02731"/>
<feature type="transmembrane region" description="Helical" evidence="7">
    <location>
        <begin position="593"/>
        <end position="612"/>
    </location>
</feature>
<comment type="subcellular location">
    <subcellularLocation>
        <location evidence="1">Membrane</location>
        <topology evidence="1">Multi-pass membrane protein</topology>
    </subcellularLocation>
</comment>
<dbReference type="PRINTS" id="PR00469">
    <property type="entry name" value="PNDRDTASEII"/>
</dbReference>
<feature type="transmembrane region" description="Helical" evidence="7">
    <location>
        <begin position="464"/>
        <end position="483"/>
    </location>
</feature>
<feature type="domain" description="FAD/NAD(P)-binding" evidence="9">
    <location>
        <begin position="36"/>
        <end position="178"/>
    </location>
</feature>
<dbReference type="GO" id="GO:0016491">
    <property type="term" value="F:oxidoreductase activity"/>
    <property type="evidence" value="ECO:0007669"/>
    <property type="project" value="InterPro"/>
</dbReference>
<evidence type="ECO:0000256" key="1">
    <source>
        <dbReference type="ARBA" id="ARBA00004141"/>
    </source>
</evidence>
<keyword evidence="3" id="KW-0813">Transport</keyword>
<feature type="transmembrane region" description="Helical" evidence="7">
    <location>
        <begin position="489"/>
        <end position="513"/>
    </location>
</feature>
<feature type="transmembrane region" description="Helical" evidence="7">
    <location>
        <begin position="520"/>
        <end position="541"/>
    </location>
</feature>
<dbReference type="VEuPathDB" id="FungiDB:PV10_08377"/>
<feature type="transmembrane region" description="Helical" evidence="7">
    <location>
        <begin position="657"/>
        <end position="680"/>
    </location>
</feature>
<sequence length="786" mass="85201">MRVSSWSLTYLPLLWTVQFCSGVPLPHNTTSTSVDYDVVIIGGGPAGLSALSGLARVRRKALLIDSGEYRNALTRHAHDIIGLDGVTPAWLRYAAREGIAKYPTATMINGTVQDIQSVNDGSYFSTSDDQGRSWTSSMIVLAIGIKDILPLTPGIAENWSRGIYWCPWCDGYEHRDQPFGILANLSDVLDTVKEIKTLNSDTIAFVNGTLNKETISALDAKSPGWMTVLDTWGVKLENRTISAIKRLQDGGIDNDPSTQSEFDRFSVEFTEGPAIERNAFISGFAKRQRSYLGQSLGVNVTNEKIQVDLTKGMVTNIVGVYGVGDANSDGSTNVPHAMWSGKRAAVSIHYANVSITKDTKDIPELQCSGDVEIESGVRGYNVDPDEPPDGGTEAWVVAFGSFFAYMCSFGWLQCIGIFQDYYQNVLLVDYSPSVVAWIPSVQSFVLYLLGIVSGKLYDNYGARWPLLAGSFLTVLGMMMTSISTEYYQIFLAQSVCWALGLCLVFFTTTGVLGTWFKIRFPLMIGVTVCGSSVGGVVFPIMMDRIVQSLGFPWAIRIAAFLNLVLLIIVNFTVKARIQPTPQPVSLREFVRPFSSLSFSLSVAGACLVYLAIFLPYNYVIVQAREAGLSPDIVSYLVPIMNATSIPGRIIPGYIAIYWGGFNVFLILSGVSAILCLAMWLPAQSAAAIIAFAALYGAFAGGVFTMVASLVIHNCPVRELGVRFGVFFTLVAIPILAGNPIGGAIVSLENGGYTGLKLFTGVVFLAGVFVVIAARTAIVGFKLMVKI</sequence>
<organism evidence="10 11">
    <name type="scientific">Exophiala mesophila</name>
    <name type="common">Black yeast-like fungus</name>
    <dbReference type="NCBI Taxonomy" id="212818"/>
    <lineage>
        <taxon>Eukaryota</taxon>
        <taxon>Fungi</taxon>
        <taxon>Dikarya</taxon>
        <taxon>Ascomycota</taxon>
        <taxon>Pezizomycotina</taxon>
        <taxon>Eurotiomycetes</taxon>
        <taxon>Chaetothyriomycetidae</taxon>
        <taxon>Chaetothyriales</taxon>
        <taxon>Herpotrichiellaceae</taxon>
        <taxon>Exophiala</taxon>
    </lineage>
</organism>
<keyword evidence="6 7" id="KW-0472">Membrane</keyword>
<proteinExistence type="inferred from homology"/>
<evidence type="ECO:0000259" key="9">
    <source>
        <dbReference type="Pfam" id="PF07992"/>
    </source>
</evidence>
<dbReference type="Gene3D" id="3.50.50.60">
    <property type="entry name" value="FAD/NAD(P)-binding domain"/>
    <property type="match status" value="2"/>
</dbReference>
<comment type="caution">
    <text evidence="10">The sequence shown here is derived from an EMBL/GenBank/DDBJ whole genome shotgun (WGS) entry which is preliminary data.</text>
</comment>
<evidence type="ECO:0000256" key="3">
    <source>
        <dbReference type="ARBA" id="ARBA00022448"/>
    </source>
</evidence>
<dbReference type="Proteomes" id="UP000288859">
    <property type="component" value="Unassembled WGS sequence"/>
</dbReference>
<dbReference type="InterPro" id="IPR036259">
    <property type="entry name" value="MFS_trans_sf"/>
</dbReference>
<comment type="similarity">
    <text evidence="2">Belongs to the major facilitator superfamily. Monocarboxylate porter (TC 2.A.1.13) family.</text>
</comment>
<feature type="signal peptide" evidence="8">
    <location>
        <begin position="1"/>
        <end position="22"/>
    </location>
</feature>
<evidence type="ECO:0000313" key="10">
    <source>
        <dbReference type="EMBL" id="RVX73370.1"/>
    </source>
</evidence>
<evidence type="ECO:0000256" key="7">
    <source>
        <dbReference type="SAM" id="Phobius"/>
    </source>
</evidence>
<evidence type="ECO:0000256" key="6">
    <source>
        <dbReference type="ARBA" id="ARBA00023136"/>
    </source>
</evidence>
<evidence type="ECO:0000256" key="8">
    <source>
        <dbReference type="SAM" id="SignalP"/>
    </source>
</evidence>
<dbReference type="SUPFAM" id="SSF51905">
    <property type="entry name" value="FAD/NAD(P)-binding domain"/>
    <property type="match status" value="1"/>
</dbReference>
<keyword evidence="4 7" id="KW-0812">Transmembrane</keyword>
<dbReference type="SUPFAM" id="SSF103473">
    <property type="entry name" value="MFS general substrate transporter"/>
    <property type="match status" value="1"/>
</dbReference>
<feature type="transmembrane region" description="Helical" evidence="7">
    <location>
        <begin position="632"/>
        <end position="650"/>
    </location>
</feature>
<keyword evidence="8" id="KW-0732">Signal</keyword>
<dbReference type="InterPro" id="IPR050327">
    <property type="entry name" value="Proton-linked_MCT"/>
</dbReference>
<dbReference type="Pfam" id="PF07992">
    <property type="entry name" value="Pyr_redox_2"/>
    <property type="match status" value="1"/>
</dbReference>
<dbReference type="OrthoDB" id="4570620at2759"/>
<dbReference type="GO" id="GO:0022857">
    <property type="term" value="F:transmembrane transporter activity"/>
    <property type="evidence" value="ECO:0007669"/>
    <property type="project" value="InterPro"/>
</dbReference>
<dbReference type="PRINTS" id="PR00368">
    <property type="entry name" value="FADPNR"/>
</dbReference>
<name>A0A438NCL7_EXOME</name>
<reference evidence="10 11" key="1">
    <citation type="submission" date="2017-03" db="EMBL/GenBank/DDBJ databases">
        <title>Genomes of endolithic fungi from Antarctica.</title>
        <authorList>
            <person name="Coleine C."/>
            <person name="Masonjones S."/>
            <person name="Stajich J.E."/>
        </authorList>
    </citation>
    <scope>NUCLEOTIDE SEQUENCE [LARGE SCALE GENOMIC DNA]</scope>
    <source>
        <strain evidence="10 11">CCFEE 6314</strain>
    </source>
</reference>
<accession>A0A438NCL7</accession>
<dbReference type="GO" id="GO:0016020">
    <property type="term" value="C:membrane"/>
    <property type="evidence" value="ECO:0007669"/>
    <property type="project" value="UniProtKB-SubCell"/>
</dbReference>
<feature type="transmembrane region" description="Helical" evidence="7">
    <location>
        <begin position="394"/>
        <end position="418"/>
    </location>
</feature>
<evidence type="ECO:0000256" key="5">
    <source>
        <dbReference type="ARBA" id="ARBA00022989"/>
    </source>
</evidence>
<feature type="transmembrane region" description="Helical" evidence="7">
    <location>
        <begin position="430"/>
        <end position="452"/>
    </location>
</feature>